<dbReference type="Proteomes" id="UP000187012">
    <property type="component" value="Unassembled WGS sequence"/>
</dbReference>
<name>A0A1N7RX64_9BURK</name>
<reference evidence="1 2" key="1">
    <citation type="submission" date="2016-12" db="EMBL/GenBank/DDBJ databases">
        <authorList>
            <person name="Song W.-J."/>
            <person name="Kurnit D.M."/>
        </authorList>
    </citation>
    <scope>NUCLEOTIDE SEQUENCE [LARGE SCALE GENOMIC DNA]</scope>
    <source>
        <strain evidence="1 2">STM7296</strain>
    </source>
</reference>
<accession>A0A1N7RX64</accession>
<evidence type="ECO:0000313" key="1">
    <source>
        <dbReference type="EMBL" id="SIT39713.1"/>
    </source>
</evidence>
<dbReference type="AlphaFoldDB" id="A0A1N7RX64"/>
<keyword evidence="2" id="KW-1185">Reference proteome</keyword>
<evidence type="ECO:0000313" key="2">
    <source>
        <dbReference type="Proteomes" id="UP000187012"/>
    </source>
</evidence>
<dbReference type="STRING" id="1247936.BN2475_220043"/>
<protein>
    <submittedName>
        <fullName evidence="1">Uncharacterized protein</fullName>
    </submittedName>
</protein>
<proteinExistence type="predicted"/>
<organism evidence="1 2">
    <name type="scientific">Paraburkholderia ribeironis</name>
    <dbReference type="NCBI Taxonomy" id="1247936"/>
    <lineage>
        <taxon>Bacteria</taxon>
        <taxon>Pseudomonadati</taxon>
        <taxon>Pseudomonadota</taxon>
        <taxon>Betaproteobacteria</taxon>
        <taxon>Burkholderiales</taxon>
        <taxon>Burkholderiaceae</taxon>
        <taxon>Paraburkholderia</taxon>
    </lineage>
</organism>
<sequence>MLAKATHIGCICETSDAKGGGADNYYRESAVSIACLGES</sequence>
<gene>
    <name evidence="1" type="ORF">BN2475_220043</name>
</gene>
<dbReference type="EMBL" id="CYGX02000022">
    <property type="protein sequence ID" value="SIT39713.1"/>
    <property type="molecule type" value="Genomic_DNA"/>
</dbReference>